<evidence type="ECO:0000313" key="3">
    <source>
        <dbReference type="Proteomes" id="UP000828390"/>
    </source>
</evidence>
<proteinExistence type="predicted"/>
<dbReference type="AlphaFoldDB" id="A0A9D4RD44"/>
<keyword evidence="1" id="KW-1133">Transmembrane helix</keyword>
<organism evidence="2 3">
    <name type="scientific">Dreissena polymorpha</name>
    <name type="common">Zebra mussel</name>
    <name type="synonym">Mytilus polymorpha</name>
    <dbReference type="NCBI Taxonomy" id="45954"/>
    <lineage>
        <taxon>Eukaryota</taxon>
        <taxon>Metazoa</taxon>
        <taxon>Spiralia</taxon>
        <taxon>Lophotrochozoa</taxon>
        <taxon>Mollusca</taxon>
        <taxon>Bivalvia</taxon>
        <taxon>Autobranchia</taxon>
        <taxon>Heteroconchia</taxon>
        <taxon>Euheterodonta</taxon>
        <taxon>Imparidentia</taxon>
        <taxon>Neoheterodontei</taxon>
        <taxon>Myida</taxon>
        <taxon>Dreissenoidea</taxon>
        <taxon>Dreissenidae</taxon>
        <taxon>Dreissena</taxon>
    </lineage>
</organism>
<evidence type="ECO:0008006" key="4">
    <source>
        <dbReference type="Google" id="ProtNLM"/>
    </source>
</evidence>
<accession>A0A9D4RD44</accession>
<reference evidence="2" key="2">
    <citation type="submission" date="2020-11" db="EMBL/GenBank/DDBJ databases">
        <authorList>
            <person name="McCartney M.A."/>
            <person name="Auch B."/>
            <person name="Kono T."/>
            <person name="Mallez S."/>
            <person name="Becker A."/>
            <person name="Gohl D.M."/>
            <person name="Silverstein K.A.T."/>
            <person name="Koren S."/>
            <person name="Bechman K.B."/>
            <person name="Herman A."/>
            <person name="Abrahante J.E."/>
            <person name="Garbe J."/>
        </authorList>
    </citation>
    <scope>NUCLEOTIDE SEQUENCE</scope>
    <source>
        <strain evidence="2">Duluth1</strain>
        <tissue evidence="2">Whole animal</tissue>
    </source>
</reference>
<keyword evidence="3" id="KW-1185">Reference proteome</keyword>
<evidence type="ECO:0000256" key="1">
    <source>
        <dbReference type="SAM" id="Phobius"/>
    </source>
</evidence>
<sequence>MLNVVLGVLNALAAMTASKYFIGAVGAAGMAVLVCNLAPWFVPKAQPATLGYLAAAKLQTLDEKKTNFTASDLWKTNGAVIMAVRRPG</sequence>
<dbReference type="EMBL" id="JAIWYP010000002">
    <property type="protein sequence ID" value="KAH3863083.1"/>
    <property type="molecule type" value="Genomic_DNA"/>
</dbReference>
<comment type="caution">
    <text evidence="2">The sequence shown here is derived from an EMBL/GenBank/DDBJ whole genome shotgun (WGS) entry which is preliminary data.</text>
</comment>
<dbReference type="Proteomes" id="UP000828390">
    <property type="component" value="Unassembled WGS sequence"/>
</dbReference>
<reference evidence="2" key="1">
    <citation type="journal article" date="2019" name="bioRxiv">
        <title>The Genome of the Zebra Mussel, Dreissena polymorpha: A Resource for Invasive Species Research.</title>
        <authorList>
            <person name="McCartney M.A."/>
            <person name="Auch B."/>
            <person name="Kono T."/>
            <person name="Mallez S."/>
            <person name="Zhang Y."/>
            <person name="Obille A."/>
            <person name="Becker A."/>
            <person name="Abrahante J.E."/>
            <person name="Garbe J."/>
            <person name="Badalamenti J.P."/>
            <person name="Herman A."/>
            <person name="Mangelson H."/>
            <person name="Liachko I."/>
            <person name="Sullivan S."/>
            <person name="Sone E.D."/>
            <person name="Koren S."/>
            <person name="Silverstein K.A.T."/>
            <person name="Beckman K.B."/>
            <person name="Gohl D.M."/>
        </authorList>
    </citation>
    <scope>NUCLEOTIDE SEQUENCE</scope>
    <source>
        <strain evidence="2">Duluth1</strain>
        <tissue evidence="2">Whole animal</tissue>
    </source>
</reference>
<keyword evidence="1" id="KW-0472">Membrane</keyword>
<feature type="transmembrane region" description="Helical" evidence="1">
    <location>
        <begin position="20"/>
        <end position="42"/>
    </location>
</feature>
<name>A0A9D4RD44_DREPO</name>
<keyword evidence="1" id="KW-0812">Transmembrane</keyword>
<evidence type="ECO:0000313" key="2">
    <source>
        <dbReference type="EMBL" id="KAH3863083.1"/>
    </source>
</evidence>
<gene>
    <name evidence="2" type="ORF">DPMN_026061</name>
</gene>
<protein>
    <recommendedName>
        <fullName evidence="4">Redox-regulatory protein FAM213A</fullName>
    </recommendedName>
</protein>